<organism evidence="1 2">
    <name type="scientific">Asanoa siamensis</name>
    <dbReference type="NCBI Taxonomy" id="926357"/>
    <lineage>
        <taxon>Bacteria</taxon>
        <taxon>Bacillati</taxon>
        <taxon>Actinomycetota</taxon>
        <taxon>Actinomycetes</taxon>
        <taxon>Micromonosporales</taxon>
        <taxon>Micromonosporaceae</taxon>
        <taxon>Asanoa</taxon>
    </lineage>
</organism>
<evidence type="ECO:0000313" key="1">
    <source>
        <dbReference type="EMBL" id="GIF74332.1"/>
    </source>
</evidence>
<comment type="caution">
    <text evidence="1">The sequence shown here is derived from an EMBL/GenBank/DDBJ whole genome shotgun (WGS) entry which is preliminary data.</text>
</comment>
<gene>
    <name evidence="1" type="ORF">Asi02nite_38500</name>
</gene>
<protein>
    <submittedName>
        <fullName evidence="1">Uncharacterized protein</fullName>
    </submittedName>
</protein>
<accession>A0ABQ4CU10</accession>
<keyword evidence="2" id="KW-1185">Reference proteome</keyword>
<name>A0ABQ4CU10_9ACTN</name>
<dbReference type="Proteomes" id="UP000604117">
    <property type="component" value="Unassembled WGS sequence"/>
</dbReference>
<reference evidence="1 2" key="1">
    <citation type="submission" date="2021-01" db="EMBL/GenBank/DDBJ databases">
        <title>Whole genome shotgun sequence of Asanoa siamensis NBRC 107932.</title>
        <authorList>
            <person name="Komaki H."/>
            <person name="Tamura T."/>
        </authorList>
    </citation>
    <scope>NUCLEOTIDE SEQUENCE [LARGE SCALE GENOMIC DNA]</scope>
    <source>
        <strain evidence="1 2">NBRC 107932</strain>
    </source>
</reference>
<dbReference type="EMBL" id="BONE01000030">
    <property type="protein sequence ID" value="GIF74332.1"/>
    <property type="molecule type" value="Genomic_DNA"/>
</dbReference>
<evidence type="ECO:0000313" key="2">
    <source>
        <dbReference type="Proteomes" id="UP000604117"/>
    </source>
</evidence>
<sequence length="107" mass="10628">MNATFWSVGTRSQNGGSPGLIASRSCGVGGNGGNSGTWATYHSRVPRFGGVLGVGLTEGDTLGLGGDALGLATVTGPAMACEVQALNATSDTTASSRRTRVAGTPER</sequence>
<proteinExistence type="predicted"/>